<keyword evidence="7" id="KW-1278">Translocase</keyword>
<dbReference type="InterPro" id="IPR027417">
    <property type="entry name" value="P-loop_NTPase"/>
</dbReference>
<keyword evidence="4" id="KW-1003">Cell membrane</keyword>
<evidence type="ECO:0000256" key="3">
    <source>
        <dbReference type="ARBA" id="ARBA00022448"/>
    </source>
</evidence>
<gene>
    <name evidence="10" type="ORF">SAMN05444392_12014</name>
</gene>
<dbReference type="PANTHER" id="PTHR43553:SF24">
    <property type="entry name" value="ENERGY-COUPLING FACTOR TRANSPORTER ATP-BINDING PROTEIN ECFA1"/>
    <property type="match status" value="1"/>
</dbReference>
<comment type="similarity">
    <text evidence="2">Belongs to the ABC transporter superfamily.</text>
</comment>
<reference evidence="10 11" key="1">
    <citation type="submission" date="2016-11" db="EMBL/GenBank/DDBJ databases">
        <authorList>
            <person name="Jaros S."/>
            <person name="Januszkiewicz K."/>
            <person name="Wedrychowicz H."/>
        </authorList>
    </citation>
    <scope>NUCLEOTIDE SEQUENCE [LARGE SCALE GENOMIC DNA]</scope>
    <source>
        <strain evidence="10 11">DSM 44666</strain>
    </source>
</reference>
<feature type="domain" description="ABC transporter" evidence="9">
    <location>
        <begin position="2"/>
        <end position="239"/>
    </location>
</feature>
<sequence length="270" mass="30436">MIELDNVSYRYLGGDSQTWALHDINLQLASTQFVAFLGQNGSGKSTLSRLLNGLELPSNGSVSIDGLSTDQSDQLTQIRRSVQVVFQNPDTQQVGLTLAEDIAFGLSNIGYPQSKMMNRVKWALGLVGLQHASDYFVHELSGGEKQKLALAAVLALSPTYLVLDEATSMLDPMARREFLHMLHQIRHKQPFALLYITHHLDEVLHADRWIFLHHGKIVADGHPNDLLQNEDLFIRCGLEIPYRIRLIHQLHKQGMDIPWATSIDQLVEWL</sequence>
<dbReference type="CDD" id="cd03225">
    <property type="entry name" value="ABC_cobalt_CbiO_domain1"/>
    <property type="match status" value="1"/>
</dbReference>
<dbReference type="InterPro" id="IPR003593">
    <property type="entry name" value="AAA+_ATPase"/>
</dbReference>
<dbReference type="OrthoDB" id="9784332at2"/>
<evidence type="ECO:0000313" key="11">
    <source>
        <dbReference type="Proteomes" id="UP000184476"/>
    </source>
</evidence>
<name>A0A1M5BA00_9BACL</name>
<keyword evidence="3" id="KW-0813">Transport</keyword>
<dbReference type="RefSeq" id="WP_073158273.1">
    <property type="nucleotide sequence ID" value="NZ_FQVL01000020.1"/>
</dbReference>
<keyword evidence="5" id="KW-0547">Nucleotide-binding</keyword>
<dbReference type="GO" id="GO:0015087">
    <property type="term" value="F:cobalt ion transmembrane transporter activity"/>
    <property type="evidence" value="ECO:0007669"/>
    <property type="project" value="UniProtKB-ARBA"/>
</dbReference>
<evidence type="ECO:0000256" key="2">
    <source>
        <dbReference type="ARBA" id="ARBA00005417"/>
    </source>
</evidence>
<dbReference type="InterPro" id="IPR017871">
    <property type="entry name" value="ABC_transporter-like_CS"/>
</dbReference>
<evidence type="ECO:0000256" key="6">
    <source>
        <dbReference type="ARBA" id="ARBA00022840"/>
    </source>
</evidence>
<organism evidence="10 11">
    <name type="scientific">Seinonella peptonophila</name>
    <dbReference type="NCBI Taxonomy" id="112248"/>
    <lineage>
        <taxon>Bacteria</taxon>
        <taxon>Bacillati</taxon>
        <taxon>Bacillota</taxon>
        <taxon>Bacilli</taxon>
        <taxon>Bacillales</taxon>
        <taxon>Thermoactinomycetaceae</taxon>
        <taxon>Seinonella</taxon>
    </lineage>
</organism>
<proteinExistence type="inferred from homology"/>
<keyword evidence="6 10" id="KW-0067">ATP-binding</keyword>
<dbReference type="InterPro" id="IPR050095">
    <property type="entry name" value="ECF_ABC_transporter_ATP-bd"/>
</dbReference>
<protein>
    <submittedName>
        <fullName evidence="10">Energy-coupling factor transport system ATP-binding protein</fullName>
    </submittedName>
</protein>
<dbReference type="Proteomes" id="UP000184476">
    <property type="component" value="Unassembled WGS sequence"/>
</dbReference>
<dbReference type="PROSITE" id="PS00211">
    <property type="entry name" value="ABC_TRANSPORTER_1"/>
    <property type="match status" value="1"/>
</dbReference>
<evidence type="ECO:0000313" key="10">
    <source>
        <dbReference type="EMBL" id="SHF39343.1"/>
    </source>
</evidence>
<dbReference type="Pfam" id="PF00005">
    <property type="entry name" value="ABC_tran"/>
    <property type="match status" value="1"/>
</dbReference>
<evidence type="ECO:0000256" key="8">
    <source>
        <dbReference type="ARBA" id="ARBA00023136"/>
    </source>
</evidence>
<keyword evidence="8" id="KW-0472">Membrane</keyword>
<dbReference type="GO" id="GO:0016887">
    <property type="term" value="F:ATP hydrolysis activity"/>
    <property type="evidence" value="ECO:0007669"/>
    <property type="project" value="InterPro"/>
</dbReference>
<dbReference type="GO" id="GO:0043190">
    <property type="term" value="C:ATP-binding cassette (ABC) transporter complex"/>
    <property type="evidence" value="ECO:0007669"/>
    <property type="project" value="TreeGrafter"/>
</dbReference>
<comment type="subcellular location">
    <subcellularLocation>
        <location evidence="1">Cell membrane</location>
        <topology evidence="1">Peripheral membrane protein</topology>
    </subcellularLocation>
</comment>
<dbReference type="SMART" id="SM00382">
    <property type="entry name" value="AAA"/>
    <property type="match status" value="1"/>
</dbReference>
<keyword evidence="11" id="KW-1185">Reference proteome</keyword>
<dbReference type="InterPro" id="IPR015856">
    <property type="entry name" value="ABC_transpr_CbiO/EcfA_su"/>
</dbReference>
<evidence type="ECO:0000256" key="5">
    <source>
        <dbReference type="ARBA" id="ARBA00022741"/>
    </source>
</evidence>
<dbReference type="SUPFAM" id="SSF52540">
    <property type="entry name" value="P-loop containing nucleoside triphosphate hydrolases"/>
    <property type="match status" value="1"/>
</dbReference>
<dbReference type="GO" id="GO:0042626">
    <property type="term" value="F:ATPase-coupled transmembrane transporter activity"/>
    <property type="evidence" value="ECO:0007669"/>
    <property type="project" value="TreeGrafter"/>
</dbReference>
<dbReference type="PANTHER" id="PTHR43553">
    <property type="entry name" value="HEAVY METAL TRANSPORTER"/>
    <property type="match status" value="1"/>
</dbReference>
<dbReference type="Gene3D" id="3.40.50.300">
    <property type="entry name" value="P-loop containing nucleotide triphosphate hydrolases"/>
    <property type="match status" value="1"/>
</dbReference>
<accession>A0A1M5BA00</accession>
<evidence type="ECO:0000259" key="9">
    <source>
        <dbReference type="PROSITE" id="PS50893"/>
    </source>
</evidence>
<dbReference type="AlphaFoldDB" id="A0A1M5BA00"/>
<evidence type="ECO:0000256" key="7">
    <source>
        <dbReference type="ARBA" id="ARBA00022967"/>
    </source>
</evidence>
<evidence type="ECO:0000256" key="1">
    <source>
        <dbReference type="ARBA" id="ARBA00004202"/>
    </source>
</evidence>
<dbReference type="GO" id="GO:0005524">
    <property type="term" value="F:ATP binding"/>
    <property type="evidence" value="ECO:0007669"/>
    <property type="project" value="UniProtKB-KW"/>
</dbReference>
<dbReference type="PROSITE" id="PS50893">
    <property type="entry name" value="ABC_TRANSPORTER_2"/>
    <property type="match status" value="1"/>
</dbReference>
<dbReference type="FunFam" id="3.40.50.300:FF:000224">
    <property type="entry name" value="Energy-coupling factor transporter ATP-binding protein EcfA"/>
    <property type="match status" value="1"/>
</dbReference>
<dbReference type="STRING" id="112248.SAMN05444392_12014"/>
<evidence type="ECO:0000256" key="4">
    <source>
        <dbReference type="ARBA" id="ARBA00022475"/>
    </source>
</evidence>
<dbReference type="InterPro" id="IPR003439">
    <property type="entry name" value="ABC_transporter-like_ATP-bd"/>
</dbReference>
<dbReference type="EMBL" id="FQVL01000020">
    <property type="protein sequence ID" value="SHF39343.1"/>
    <property type="molecule type" value="Genomic_DNA"/>
</dbReference>